<proteinExistence type="predicted"/>
<dbReference type="AlphaFoldDB" id="A0A844BUA4"/>
<dbReference type="GO" id="GO:0008081">
    <property type="term" value="F:phosphoric diester hydrolase activity"/>
    <property type="evidence" value="ECO:0007669"/>
    <property type="project" value="InterPro"/>
</dbReference>
<sequence length="308" mass="35571">MNKHIKNFLKLGVPLWLMAFLWPNRRQKLPFFFDDRQKPYNIAHRGGAALAPEETLVAFTNAEKVGANMFEYDVHITKDGHLIASHDPTVDRITTGSGRINELTLTEIKQFDAGEKFVDLKGGQPYKDKGVTLATVEEIFQHFPYMPAVIELKDTNNPVYYEAMVQEMWRLIQQYNMQDKVIIASFDHAINQRFQEISNGQVAIGGGESEAQRYIIKLLLRLNGIIRTDAQAFQLPLEQHNIDLTQRNIIKGSQRLGIDVYYWTINDEATMRQLIRRDVDGIMSDNPALLSRVLKEELQRREQKLKNR</sequence>
<comment type="caution">
    <text evidence="2">The sequence shown here is derived from an EMBL/GenBank/DDBJ whole genome shotgun (WGS) entry which is preliminary data.</text>
</comment>
<dbReference type="RefSeq" id="WP_153861585.1">
    <property type="nucleotide sequence ID" value="NZ_WJQR01000003.1"/>
</dbReference>
<dbReference type="GO" id="GO:0006629">
    <property type="term" value="P:lipid metabolic process"/>
    <property type="evidence" value="ECO:0007669"/>
    <property type="project" value="InterPro"/>
</dbReference>
<dbReference type="InterPro" id="IPR017946">
    <property type="entry name" value="PLC-like_Pdiesterase_TIM-brl"/>
</dbReference>
<evidence type="ECO:0000313" key="2">
    <source>
        <dbReference type="EMBL" id="MRI81159.1"/>
    </source>
</evidence>
<dbReference type="InterPro" id="IPR030395">
    <property type="entry name" value="GP_PDE_dom"/>
</dbReference>
<dbReference type="SUPFAM" id="SSF51695">
    <property type="entry name" value="PLC-like phosphodiesterases"/>
    <property type="match status" value="1"/>
</dbReference>
<gene>
    <name evidence="2" type="ORF">GIY11_03925</name>
</gene>
<name>A0A844BUA4_9LACT</name>
<dbReference type="CDD" id="cd08561">
    <property type="entry name" value="GDPD_cytoplasmic_ScUgpQ2_like"/>
    <property type="match status" value="1"/>
</dbReference>
<evidence type="ECO:0000259" key="1">
    <source>
        <dbReference type="PROSITE" id="PS51704"/>
    </source>
</evidence>
<dbReference type="Proteomes" id="UP000469870">
    <property type="component" value="Unassembled WGS sequence"/>
</dbReference>
<dbReference type="PANTHER" id="PTHR46211">
    <property type="entry name" value="GLYCEROPHOSPHORYL DIESTER PHOSPHODIESTERASE"/>
    <property type="match status" value="1"/>
</dbReference>
<dbReference type="Pfam" id="PF03009">
    <property type="entry name" value="GDPD"/>
    <property type="match status" value="1"/>
</dbReference>
<dbReference type="PROSITE" id="PS51704">
    <property type="entry name" value="GP_PDE"/>
    <property type="match status" value="1"/>
</dbReference>
<organism evidence="2 3">
    <name type="scientific">Fundicoccus ignavus</name>
    <dbReference type="NCBI Taxonomy" id="2664442"/>
    <lineage>
        <taxon>Bacteria</taxon>
        <taxon>Bacillati</taxon>
        <taxon>Bacillota</taxon>
        <taxon>Bacilli</taxon>
        <taxon>Lactobacillales</taxon>
        <taxon>Aerococcaceae</taxon>
        <taxon>Fundicoccus</taxon>
    </lineage>
</organism>
<feature type="domain" description="GP-PDE" evidence="1">
    <location>
        <begin position="39"/>
        <end position="294"/>
    </location>
</feature>
<reference evidence="2 3" key="1">
    <citation type="submission" date="2019-11" db="EMBL/GenBank/DDBJ databases">
        <title>Characterisation of Fundicoccus ignavus gen. nov. sp. nov., a novel genus of the family Aerococcaceae isolated from bulk tank milk.</title>
        <authorList>
            <person name="Siebert A."/>
            <person name="Huptas C."/>
            <person name="Wenning M."/>
            <person name="Scherer S."/>
            <person name="Doll E.V."/>
        </authorList>
    </citation>
    <scope>NUCLEOTIDE SEQUENCE [LARGE SCALE GENOMIC DNA]</scope>
    <source>
        <strain evidence="2 3">DSM 109653</strain>
    </source>
</reference>
<evidence type="ECO:0000313" key="3">
    <source>
        <dbReference type="Proteomes" id="UP000469870"/>
    </source>
</evidence>
<protein>
    <submittedName>
        <fullName evidence="2">Glycerophosphodiester phosphodiesterase</fullName>
    </submittedName>
</protein>
<accession>A0A844BUA4</accession>
<dbReference type="EMBL" id="WJQR01000003">
    <property type="protein sequence ID" value="MRI81159.1"/>
    <property type="molecule type" value="Genomic_DNA"/>
</dbReference>
<dbReference type="PANTHER" id="PTHR46211:SF1">
    <property type="entry name" value="GLYCEROPHOSPHODIESTER PHOSPHODIESTERASE, CYTOPLASMIC"/>
    <property type="match status" value="1"/>
</dbReference>
<dbReference type="Gene3D" id="3.20.20.190">
    <property type="entry name" value="Phosphatidylinositol (PI) phosphodiesterase"/>
    <property type="match status" value="1"/>
</dbReference>